<dbReference type="AlphaFoldDB" id="A0A0P6VRM0"/>
<accession>A0A0P6VRM0</accession>
<comment type="caution">
    <text evidence="1">The sequence shown here is derived from an EMBL/GenBank/DDBJ whole genome shotgun (WGS) entry which is preliminary data.</text>
</comment>
<reference evidence="1 2" key="1">
    <citation type="submission" date="2015-09" db="EMBL/GenBank/DDBJ databases">
        <authorList>
            <person name="Jackson K.R."/>
            <person name="Lunt B.L."/>
            <person name="Fisher J.N.B."/>
            <person name="Gardner A.V."/>
            <person name="Bailey M.E."/>
            <person name="Deus L.M."/>
            <person name="Earl A.S."/>
            <person name="Gibby P.D."/>
            <person name="Hartmann K.A."/>
            <person name="Liu J.E."/>
            <person name="Manci A.M."/>
            <person name="Nielsen D.A."/>
            <person name="Solomon M.B."/>
            <person name="Breakwell D.P."/>
            <person name="Burnett S.H."/>
            <person name="Grose J.H."/>
        </authorList>
    </citation>
    <scope>NUCLEOTIDE SEQUENCE [LARGE SCALE GENOMIC DNA]</scope>
    <source>
        <strain evidence="1 2">16</strain>
    </source>
</reference>
<dbReference type="RefSeq" id="WP_054359412.1">
    <property type="nucleotide sequence ID" value="NZ_LJYW01000001.1"/>
</dbReference>
<sequence>MSRPLAGAPREPRCALGQMIPTAIAPDAVKAAGWRDHGLLVVALDDPRLGWADRELVRTIGDKLYGTQEVQR</sequence>
<proteinExistence type="predicted"/>
<evidence type="ECO:0000313" key="2">
    <source>
        <dbReference type="Proteomes" id="UP000048984"/>
    </source>
</evidence>
<dbReference type="STRING" id="665126.ABB55_14355"/>
<name>A0A0P6VRM0_9HYPH</name>
<gene>
    <name evidence="1" type="ORF">ABB55_14355</name>
</gene>
<evidence type="ECO:0000313" key="1">
    <source>
        <dbReference type="EMBL" id="KPL53247.1"/>
    </source>
</evidence>
<keyword evidence="2" id="KW-1185">Reference proteome</keyword>
<dbReference type="EMBL" id="LJYW01000001">
    <property type="protein sequence ID" value="KPL53247.1"/>
    <property type="molecule type" value="Genomic_DNA"/>
</dbReference>
<protein>
    <submittedName>
        <fullName evidence="1">Uncharacterized protein</fullName>
    </submittedName>
</protein>
<dbReference type="Proteomes" id="UP000048984">
    <property type="component" value="Unassembled WGS sequence"/>
</dbReference>
<organism evidence="1 2">
    <name type="scientific">Prosthecodimorpha hirschii</name>
    <dbReference type="NCBI Taxonomy" id="665126"/>
    <lineage>
        <taxon>Bacteria</taxon>
        <taxon>Pseudomonadati</taxon>
        <taxon>Pseudomonadota</taxon>
        <taxon>Alphaproteobacteria</taxon>
        <taxon>Hyphomicrobiales</taxon>
        <taxon>Ancalomicrobiaceae</taxon>
        <taxon>Prosthecodimorpha</taxon>
    </lineage>
</organism>
<reference evidence="1 2" key="2">
    <citation type="submission" date="2015-10" db="EMBL/GenBank/DDBJ databases">
        <title>Draft Genome Sequence of Prosthecomicrobium hirschii ATCC 27832.</title>
        <authorList>
            <person name="Daniel J."/>
            <person name="Givan S.A."/>
            <person name="Brun Y.V."/>
            <person name="Brown P.J."/>
        </authorList>
    </citation>
    <scope>NUCLEOTIDE SEQUENCE [LARGE SCALE GENOMIC DNA]</scope>
    <source>
        <strain evidence="1 2">16</strain>
    </source>
</reference>